<dbReference type="SMART" id="SM00220">
    <property type="entry name" value="S_TKc"/>
    <property type="match status" value="1"/>
</dbReference>
<dbReference type="PRINTS" id="PR01415">
    <property type="entry name" value="ANKYRIN"/>
</dbReference>
<evidence type="ECO:0000313" key="10">
    <source>
        <dbReference type="Proteomes" id="UP001652625"/>
    </source>
</evidence>
<name>A0ABM4CDL7_HYDVU</name>
<dbReference type="InterPro" id="IPR002110">
    <property type="entry name" value="Ankyrin_rpt"/>
</dbReference>
<dbReference type="PROSITE" id="PS00107">
    <property type="entry name" value="PROTEIN_KINASE_ATP"/>
    <property type="match status" value="1"/>
</dbReference>
<gene>
    <name evidence="11" type="primary">LOC100206849</name>
</gene>
<evidence type="ECO:0000256" key="8">
    <source>
        <dbReference type="RuleBase" id="RU000304"/>
    </source>
</evidence>
<evidence type="ECO:0000256" key="5">
    <source>
        <dbReference type="ARBA" id="ARBA00022840"/>
    </source>
</evidence>
<protein>
    <submittedName>
        <fullName evidence="11">Mitogen-activated protein kinase kinase kinase 3 isoform X2</fullName>
    </submittedName>
</protein>
<dbReference type="Proteomes" id="UP001652625">
    <property type="component" value="Chromosome 08"/>
</dbReference>
<dbReference type="SUPFAM" id="SSF56112">
    <property type="entry name" value="Protein kinase-like (PK-like)"/>
    <property type="match status" value="1"/>
</dbReference>
<dbReference type="PIRSF" id="PIRSF000654">
    <property type="entry name" value="Integrin-linked_kinase"/>
    <property type="match status" value="1"/>
</dbReference>
<dbReference type="PROSITE" id="PS00108">
    <property type="entry name" value="PROTEIN_KINASE_ST"/>
    <property type="match status" value="1"/>
</dbReference>
<feature type="repeat" description="ANK" evidence="6">
    <location>
        <begin position="33"/>
        <end position="61"/>
    </location>
</feature>
<dbReference type="PANTHER" id="PTHR48016">
    <property type="entry name" value="MAP KINASE KINASE KINASE SSK2-RELATED-RELATED"/>
    <property type="match status" value="1"/>
</dbReference>
<evidence type="ECO:0000256" key="3">
    <source>
        <dbReference type="ARBA" id="ARBA00022741"/>
    </source>
</evidence>
<comment type="similarity">
    <text evidence="8">Belongs to the protein kinase superfamily.</text>
</comment>
<accession>A0ABM4CDL7</accession>
<organism evidence="10 11">
    <name type="scientific">Hydra vulgaris</name>
    <name type="common">Hydra</name>
    <name type="synonym">Hydra attenuata</name>
    <dbReference type="NCBI Taxonomy" id="6087"/>
    <lineage>
        <taxon>Eukaryota</taxon>
        <taxon>Metazoa</taxon>
        <taxon>Cnidaria</taxon>
        <taxon>Hydrozoa</taxon>
        <taxon>Hydroidolina</taxon>
        <taxon>Anthoathecata</taxon>
        <taxon>Aplanulata</taxon>
        <taxon>Hydridae</taxon>
        <taxon>Hydra</taxon>
    </lineage>
</organism>
<feature type="domain" description="Protein kinase" evidence="9">
    <location>
        <begin position="167"/>
        <end position="434"/>
    </location>
</feature>
<sequence>MDRISKIEDDFVTVYSPRSKEKRDILRTTLGEALMDAVKENDIVLVKQLLQYGANINTKDECGCTPLHWATIYNKPELVHSLLNDGNCNINAVDKNKYTSLHLSIKYGHKQVLQLLLNYGADLDFKTKGGRIAEDIAISGDSWDIVAMLQTARKNIKNKHQDIPRKWELGKLLGCGAFGQVYLGKNKGNGKEIAVKRIYTRYDQGLNVVRKQIEELDNEIGVLSNLNHVNILRYYGFEKSNYSSMFIFMEYLSGGSMRDLVQSVGGLCEAQLRLYTHQILDGLSYLHKNLVIHRDIKGANILLDAKQTTIKLADFGLSMKIERCSTLSNNLKAVIGSPYWMAPEVIKANACNNGYGRRADIWSLGCTVIEMYTTSPPFSWMEPMSALYNIGSGRKEPNIPENMTPLLKDFLLQCFKRDPRSRPSADDLLNHPFIKAARKTSDKDYTCSKLNKMRRNKFFRLIANPINLASACIRNYGRKIFMDIKNYKI</sequence>
<dbReference type="InterPro" id="IPR036770">
    <property type="entry name" value="Ankyrin_rpt-contain_sf"/>
</dbReference>
<feature type="repeat" description="ANK" evidence="6">
    <location>
        <begin position="96"/>
        <end position="128"/>
    </location>
</feature>
<dbReference type="SMART" id="SM00248">
    <property type="entry name" value="ANK"/>
    <property type="match status" value="4"/>
</dbReference>
<dbReference type="Pfam" id="PF12796">
    <property type="entry name" value="Ank_2"/>
    <property type="match status" value="1"/>
</dbReference>
<dbReference type="PROSITE" id="PS50011">
    <property type="entry name" value="PROTEIN_KINASE_DOM"/>
    <property type="match status" value="1"/>
</dbReference>
<keyword evidence="4 11" id="KW-0418">Kinase</keyword>
<dbReference type="SUPFAM" id="SSF48403">
    <property type="entry name" value="Ankyrin repeat"/>
    <property type="match status" value="1"/>
</dbReference>
<evidence type="ECO:0000256" key="6">
    <source>
        <dbReference type="PROSITE-ProRule" id="PRU00023"/>
    </source>
</evidence>
<dbReference type="Gene3D" id="1.25.40.20">
    <property type="entry name" value="Ankyrin repeat-containing domain"/>
    <property type="match status" value="1"/>
</dbReference>
<keyword evidence="5 7" id="KW-0067">ATP-binding</keyword>
<evidence type="ECO:0000259" key="9">
    <source>
        <dbReference type="PROSITE" id="PS50011"/>
    </source>
</evidence>
<dbReference type="InterPro" id="IPR001245">
    <property type="entry name" value="Ser-Thr/Tyr_kinase_cat_dom"/>
</dbReference>
<evidence type="ECO:0000313" key="11">
    <source>
        <dbReference type="RefSeq" id="XP_065659773.1"/>
    </source>
</evidence>
<keyword evidence="6" id="KW-0040">ANK repeat</keyword>
<feature type="binding site" evidence="7">
    <location>
        <position position="196"/>
    </location>
    <ligand>
        <name>ATP</name>
        <dbReference type="ChEBI" id="CHEBI:30616"/>
    </ligand>
</feature>
<dbReference type="InterPro" id="IPR011009">
    <property type="entry name" value="Kinase-like_dom_sf"/>
</dbReference>
<dbReference type="InterPro" id="IPR017441">
    <property type="entry name" value="Protein_kinase_ATP_BS"/>
</dbReference>
<proteinExistence type="inferred from homology"/>
<dbReference type="PANTHER" id="PTHR48016:SF56">
    <property type="entry name" value="MAPKK KINASE"/>
    <property type="match status" value="1"/>
</dbReference>
<dbReference type="InterPro" id="IPR008271">
    <property type="entry name" value="Ser/Thr_kinase_AS"/>
</dbReference>
<dbReference type="InterPro" id="IPR000719">
    <property type="entry name" value="Prot_kinase_dom"/>
</dbReference>
<dbReference type="RefSeq" id="XP_065659773.1">
    <property type="nucleotide sequence ID" value="XM_065803701.1"/>
</dbReference>
<evidence type="ECO:0000256" key="1">
    <source>
        <dbReference type="ARBA" id="ARBA00022527"/>
    </source>
</evidence>
<dbReference type="Gene3D" id="1.10.510.10">
    <property type="entry name" value="Transferase(Phosphotransferase) domain 1"/>
    <property type="match status" value="1"/>
</dbReference>
<dbReference type="GeneID" id="100206849"/>
<dbReference type="PROSITE" id="PS50088">
    <property type="entry name" value="ANK_REPEAT"/>
    <property type="match status" value="3"/>
</dbReference>
<evidence type="ECO:0000256" key="7">
    <source>
        <dbReference type="PROSITE-ProRule" id="PRU10141"/>
    </source>
</evidence>
<keyword evidence="3 7" id="KW-0547">Nucleotide-binding</keyword>
<dbReference type="CDD" id="cd06606">
    <property type="entry name" value="STKc_MAPKKK"/>
    <property type="match status" value="1"/>
</dbReference>
<dbReference type="PRINTS" id="PR00109">
    <property type="entry name" value="TYRKINASE"/>
</dbReference>
<evidence type="ECO:0000256" key="4">
    <source>
        <dbReference type="ARBA" id="ARBA00022777"/>
    </source>
</evidence>
<keyword evidence="10" id="KW-1185">Reference proteome</keyword>
<evidence type="ECO:0000256" key="2">
    <source>
        <dbReference type="ARBA" id="ARBA00022679"/>
    </source>
</evidence>
<dbReference type="PROSITE" id="PS50297">
    <property type="entry name" value="ANK_REP_REGION"/>
    <property type="match status" value="1"/>
</dbReference>
<dbReference type="InterPro" id="IPR050538">
    <property type="entry name" value="MAP_kinase_kinase_kinase"/>
</dbReference>
<keyword evidence="2" id="KW-0808">Transferase</keyword>
<dbReference type="GO" id="GO:0016301">
    <property type="term" value="F:kinase activity"/>
    <property type="evidence" value="ECO:0007669"/>
    <property type="project" value="UniProtKB-KW"/>
</dbReference>
<reference evidence="11" key="1">
    <citation type="submission" date="2025-08" db="UniProtKB">
        <authorList>
            <consortium name="RefSeq"/>
        </authorList>
    </citation>
    <scope>IDENTIFICATION</scope>
</reference>
<feature type="repeat" description="ANK" evidence="6">
    <location>
        <begin position="62"/>
        <end position="95"/>
    </location>
</feature>
<keyword evidence="1 8" id="KW-0723">Serine/threonine-protein kinase</keyword>
<dbReference type="Pfam" id="PF00069">
    <property type="entry name" value="Pkinase"/>
    <property type="match status" value="1"/>
</dbReference>